<reference evidence="3 4" key="1">
    <citation type="submission" date="2020-01" db="EMBL/GenBank/DDBJ databases">
        <title>Novel species isolated from a subtropical stream in China.</title>
        <authorList>
            <person name="Lu H."/>
        </authorList>
    </citation>
    <scope>NUCLEOTIDE SEQUENCE [LARGE SCALE GENOMIC DNA]</scope>
    <source>
        <strain evidence="3 4">FT82W</strain>
    </source>
</reference>
<organism evidence="3 4">
    <name type="scientific">Duganella vulcania</name>
    <dbReference type="NCBI Taxonomy" id="2692166"/>
    <lineage>
        <taxon>Bacteria</taxon>
        <taxon>Pseudomonadati</taxon>
        <taxon>Pseudomonadota</taxon>
        <taxon>Betaproteobacteria</taxon>
        <taxon>Burkholderiales</taxon>
        <taxon>Oxalobacteraceae</taxon>
        <taxon>Telluria group</taxon>
        <taxon>Duganella</taxon>
    </lineage>
</organism>
<dbReference type="RefSeq" id="WP_161100064.1">
    <property type="nucleotide sequence ID" value="NZ_WWCW01000202.1"/>
</dbReference>
<dbReference type="Proteomes" id="UP000470302">
    <property type="component" value="Unassembled WGS sequence"/>
</dbReference>
<feature type="domain" description="Ice-binding protein C-terminal" evidence="2">
    <location>
        <begin position="140"/>
        <end position="164"/>
    </location>
</feature>
<dbReference type="AlphaFoldDB" id="A0A845GAX2"/>
<dbReference type="NCBIfam" id="NF038126">
    <property type="entry name" value="PEP_CTERM_FxDxF"/>
    <property type="match status" value="1"/>
</dbReference>
<dbReference type="InterPro" id="IPR013424">
    <property type="entry name" value="Ice-binding_C"/>
</dbReference>
<name>A0A845GAX2_9BURK</name>
<proteinExistence type="predicted"/>
<comment type="caution">
    <text evidence="3">The sequence shown here is derived from an EMBL/GenBank/DDBJ whole genome shotgun (WGS) entry which is preliminary data.</text>
</comment>
<protein>
    <submittedName>
        <fullName evidence="3">PEP-CTERM sorting domain-containing protein</fullName>
    </submittedName>
</protein>
<dbReference type="Pfam" id="PF07589">
    <property type="entry name" value="PEP-CTERM"/>
    <property type="match status" value="1"/>
</dbReference>
<evidence type="ECO:0000256" key="1">
    <source>
        <dbReference type="SAM" id="SignalP"/>
    </source>
</evidence>
<dbReference type="EMBL" id="WWCW01000202">
    <property type="protein sequence ID" value="MYM91424.1"/>
    <property type="molecule type" value="Genomic_DNA"/>
</dbReference>
<gene>
    <name evidence="3" type="ORF">GTP91_30140</name>
</gene>
<dbReference type="NCBIfam" id="TIGR02595">
    <property type="entry name" value="PEP_CTERM"/>
    <property type="match status" value="1"/>
</dbReference>
<evidence type="ECO:0000313" key="3">
    <source>
        <dbReference type="EMBL" id="MYM91424.1"/>
    </source>
</evidence>
<evidence type="ECO:0000313" key="4">
    <source>
        <dbReference type="Proteomes" id="UP000470302"/>
    </source>
</evidence>
<keyword evidence="1" id="KW-0732">Signal</keyword>
<accession>A0A845GAX2</accession>
<feature type="signal peptide" evidence="1">
    <location>
        <begin position="1"/>
        <end position="26"/>
    </location>
</feature>
<sequence>MKLNTKSVLAAALFAAAGFVSQFANAATASFDANGFASFHSDAFTPADVSGTSFHQTVTFSGLAAGIYNIDASISATRLVFSEHGVWMDGHEFELATINGKLKSGNLVYDGTAPLILDVFGKTDGAYTQAFFNGSVSVTAVPEPETYGMLLGGLALVGVVARRKAKKAA</sequence>
<feature type="chain" id="PRO_5032724015" evidence="1">
    <location>
        <begin position="27"/>
        <end position="169"/>
    </location>
</feature>
<evidence type="ECO:0000259" key="2">
    <source>
        <dbReference type="Pfam" id="PF07589"/>
    </source>
</evidence>